<dbReference type="Proteomes" id="UP001146670">
    <property type="component" value="Unassembled WGS sequence"/>
</dbReference>
<keyword evidence="6" id="KW-0378">Hydrolase</keyword>
<evidence type="ECO:0000313" key="7">
    <source>
        <dbReference type="EMBL" id="MCZ0726411.1"/>
    </source>
</evidence>
<evidence type="ECO:0000313" key="8">
    <source>
        <dbReference type="Proteomes" id="UP001146670"/>
    </source>
</evidence>
<dbReference type="InterPro" id="IPR001887">
    <property type="entry name" value="Barnase"/>
</dbReference>
<dbReference type="Gene3D" id="3.10.450.30">
    <property type="entry name" value="Microbial ribonucleases"/>
    <property type="match status" value="1"/>
</dbReference>
<dbReference type="AlphaFoldDB" id="A0A9X3FQX1"/>
<sequence>MANHQKLKSILGILLGALLIFWATESGFLAESNSGQEDVLTQQHKHSASDKEDSDVVEGQAYSSPKQVAAYLHLYNQLPENYITKEEAKAAGWIPEEGNLWEVTDKKSIGGDHFGNYEESLPAEDDYKEADVNYKGGHRGAERLVYSDDGDIYYSPDHYDSFEKLYEGEQ</sequence>
<dbReference type="Pfam" id="PF00545">
    <property type="entry name" value="Ribonuclease"/>
    <property type="match status" value="1"/>
</dbReference>
<protein>
    <recommendedName>
        <fullName evidence="3">Ribonuclease</fullName>
    </recommendedName>
</protein>
<evidence type="ECO:0000256" key="3">
    <source>
        <dbReference type="ARBA" id="ARBA00022214"/>
    </source>
</evidence>
<gene>
    <name evidence="7" type="ORF">OW157_07565</name>
</gene>
<dbReference type="SUPFAM" id="SSF53933">
    <property type="entry name" value="Microbial ribonucleases"/>
    <property type="match status" value="1"/>
</dbReference>
<dbReference type="RefSeq" id="WP_268752639.1">
    <property type="nucleotide sequence ID" value="NZ_JAPRFQ010000004.1"/>
</dbReference>
<proteinExistence type="inferred from homology"/>
<dbReference type="EMBL" id="JAPRFR010000004">
    <property type="protein sequence ID" value="MCZ0726411.1"/>
    <property type="molecule type" value="Genomic_DNA"/>
</dbReference>
<comment type="caution">
    <text evidence="7">The sequence shown here is derived from an EMBL/GenBank/DDBJ whole genome shotgun (WGS) entry which is preliminary data.</text>
</comment>
<dbReference type="GO" id="GO:0003723">
    <property type="term" value="F:RNA binding"/>
    <property type="evidence" value="ECO:0007669"/>
    <property type="project" value="InterPro"/>
</dbReference>
<keyword evidence="5" id="KW-0540">Nuclease</keyword>
<reference evidence="7" key="1">
    <citation type="submission" date="2022-12" db="EMBL/GenBank/DDBJ databases">
        <title>Description and comparative metabolic analysis of Aerococcus sp. nov., isolated from the feces of a pig.</title>
        <authorList>
            <person name="Chang Y.-H."/>
        </authorList>
    </citation>
    <scope>NUCLEOTIDE SEQUENCE</scope>
    <source>
        <strain evidence="7">YH-aer222</strain>
    </source>
</reference>
<evidence type="ECO:0000256" key="2">
    <source>
        <dbReference type="ARBA" id="ARBA00009006"/>
    </source>
</evidence>
<comment type="subcellular location">
    <subcellularLocation>
        <location evidence="1">Secreted</location>
    </subcellularLocation>
</comment>
<dbReference type="InterPro" id="IPR000026">
    <property type="entry name" value="N1-like"/>
</dbReference>
<organism evidence="7 8">
    <name type="scientific">Aerococcus kribbianus</name>
    <dbReference type="NCBI Taxonomy" id="2999064"/>
    <lineage>
        <taxon>Bacteria</taxon>
        <taxon>Bacillati</taxon>
        <taxon>Bacillota</taxon>
        <taxon>Bacilli</taxon>
        <taxon>Lactobacillales</taxon>
        <taxon>Aerococcaceae</taxon>
        <taxon>Aerococcus</taxon>
    </lineage>
</organism>
<evidence type="ECO:0000256" key="1">
    <source>
        <dbReference type="ARBA" id="ARBA00004613"/>
    </source>
</evidence>
<keyword evidence="4" id="KW-0964">Secreted</keyword>
<evidence type="ECO:0000256" key="5">
    <source>
        <dbReference type="ARBA" id="ARBA00022722"/>
    </source>
</evidence>
<evidence type="ECO:0000256" key="4">
    <source>
        <dbReference type="ARBA" id="ARBA00022525"/>
    </source>
</evidence>
<dbReference type="PRINTS" id="PR00117">
    <property type="entry name" value="BARNASE"/>
</dbReference>
<dbReference type="InterPro" id="IPR016191">
    <property type="entry name" value="Ribonuclease/ribotoxin"/>
</dbReference>
<evidence type="ECO:0000256" key="6">
    <source>
        <dbReference type="ARBA" id="ARBA00022801"/>
    </source>
</evidence>
<dbReference type="GO" id="GO:0005576">
    <property type="term" value="C:extracellular region"/>
    <property type="evidence" value="ECO:0007669"/>
    <property type="project" value="UniProtKB-SubCell"/>
</dbReference>
<dbReference type="GO" id="GO:0004521">
    <property type="term" value="F:RNA endonuclease activity"/>
    <property type="evidence" value="ECO:0007669"/>
    <property type="project" value="InterPro"/>
</dbReference>
<accession>A0A9X3FQX1</accession>
<keyword evidence="8" id="KW-1185">Reference proteome</keyword>
<comment type="similarity">
    <text evidence="2">Belongs to the ribonuclease N1/T1 family.</text>
</comment>
<dbReference type="GO" id="GO:0016787">
    <property type="term" value="F:hydrolase activity"/>
    <property type="evidence" value="ECO:0007669"/>
    <property type="project" value="UniProtKB-KW"/>
</dbReference>
<name>A0A9X3FQX1_9LACT</name>